<evidence type="ECO:0000256" key="7">
    <source>
        <dbReference type="ARBA" id="ARBA00047851"/>
    </source>
</evidence>
<keyword evidence="15" id="KW-1185">Reference proteome</keyword>
<gene>
    <name evidence="9" type="primary">thiE</name>
    <name evidence="14" type="ORF">EDD79_101148</name>
</gene>
<protein>
    <recommendedName>
        <fullName evidence="9">Thiamine-phosphate synthase</fullName>
        <shortName evidence="9">TP synthase</shortName>
        <shortName evidence="9">TPS</shortName>
        <ecNumber evidence="9">2.5.1.3</ecNumber>
    </recommendedName>
    <alternativeName>
        <fullName evidence="9">Thiamine-phosphate pyrophosphorylase</fullName>
        <shortName evidence="9">TMP pyrophosphorylase</shortName>
        <shortName evidence="9">TMP-PPase</shortName>
    </alternativeName>
</protein>
<evidence type="ECO:0000256" key="6">
    <source>
        <dbReference type="ARBA" id="ARBA00047334"/>
    </source>
</evidence>
<evidence type="ECO:0000256" key="5">
    <source>
        <dbReference type="ARBA" id="ARBA00022977"/>
    </source>
</evidence>
<comment type="function">
    <text evidence="9">Condenses 4-methyl-5-(beta-hydroxyethyl)thiazole monophosphate (THZ-P) and 2-methyl-4-amino-5-hydroxymethyl pyrimidine pyrophosphate (HMP-PP) to form thiamine monophosphate (TMP).</text>
</comment>
<sequence length="342" mass="38626">MNAYRIIDANINRVSEGIRVLEDISRFIFENKAITKELRNLRHITRKSFKDDNMIKFRDSIGDIGFEISANSSLDKKESIENLIDANFKRVQEGLRCIEESLKILGYYEISKVYENIRYSSYNLEKEFQKRDVAIDTDIYCITGEEFSLGRDNLSVVKELIDADIKVIQYREKNKSKSEKLKECTEIKQITDKAGVTFIINDDVDIAMAIKADGIHIGQGDMPISEVRRLVGKRIIGVSTHNPDQAMKAVRDGADYIGVGPVFETKTKSNVEASAGLDYIKWVSENITIPYVAIGGINEENILLVQRNGGKSFAMISDIVGSKDIKHKIKSIRAKLNIGEMS</sequence>
<dbReference type="GO" id="GO:0009229">
    <property type="term" value="P:thiamine diphosphate biosynthetic process"/>
    <property type="evidence" value="ECO:0007669"/>
    <property type="project" value="UniProtKB-UniRule"/>
</dbReference>
<feature type="binding site" evidence="9">
    <location>
        <position position="239"/>
    </location>
    <ligand>
        <name>4-amino-2-methyl-5-(diphosphooxymethyl)pyrimidine</name>
        <dbReference type="ChEBI" id="CHEBI:57841"/>
    </ligand>
</feature>
<dbReference type="Pfam" id="PF17792">
    <property type="entry name" value="ThiD2"/>
    <property type="match status" value="1"/>
</dbReference>
<comment type="similarity">
    <text evidence="9 10">Belongs to the thiamine-phosphate synthase family.</text>
</comment>
<feature type="binding site" evidence="9">
    <location>
        <position position="296"/>
    </location>
    <ligand>
        <name>2-[(2R,5Z)-2-carboxy-4-methylthiazol-5(2H)-ylidene]ethyl phosphate</name>
        <dbReference type="ChEBI" id="CHEBI:62899"/>
    </ligand>
</feature>
<feature type="binding site" evidence="9">
    <location>
        <begin position="265"/>
        <end position="267"/>
    </location>
    <ligand>
        <name>2-[(2R,5Z)-2-carboxy-4-methylthiazol-5(2H)-ylidene]ethyl phosphate</name>
        <dbReference type="ChEBI" id="CHEBI:62899"/>
    </ligand>
</feature>
<comment type="catalytic activity">
    <reaction evidence="7 9 10">
        <text>2-(2-carboxy-4-methylthiazol-5-yl)ethyl phosphate + 4-amino-2-methyl-5-(diphosphooxymethyl)pyrimidine + 2 H(+) = thiamine phosphate + CO2 + diphosphate</text>
        <dbReference type="Rhea" id="RHEA:47848"/>
        <dbReference type="ChEBI" id="CHEBI:15378"/>
        <dbReference type="ChEBI" id="CHEBI:16526"/>
        <dbReference type="ChEBI" id="CHEBI:33019"/>
        <dbReference type="ChEBI" id="CHEBI:37575"/>
        <dbReference type="ChEBI" id="CHEBI:57841"/>
        <dbReference type="ChEBI" id="CHEBI:62890"/>
        <dbReference type="EC" id="2.5.1.3"/>
    </reaction>
</comment>
<dbReference type="AlphaFoldDB" id="A0A4V6NSF7"/>
<dbReference type="FunFam" id="3.20.20.70:FF:000096">
    <property type="entry name" value="Thiamine-phosphate synthase"/>
    <property type="match status" value="1"/>
</dbReference>
<dbReference type="Pfam" id="PF02581">
    <property type="entry name" value="TMP-TENI"/>
    <property type="match status" value="1"/>
</dbReference>
<dbReference type="InterPro" id="IPR041397">
    <property type="entry name" value="ThiD2"/>
</dbReference>
<dbReference type="EC" id="2.5.1.3" evidence="9"/>
<dbReference type="EMBL" id="SLYC01000011">
    <property type="protein sequence ID" value="TCQ03084.1"/>
    <property type="molecule type" value="Genomic_DNA"/>
</dbReference>
<evidence type="ECO:0000256" key="9">
    <source>
        <dbReference type="HAMAP-Rule" id="MF_00097"/>
    </source>
</evidence>
<dbReference type="HAMAP" id="MF_00097">
    <property type="entry name" value="TMP_synthase"/>
    <property type="match status" value="1"/>
</dbReference>
<feature type="binding site" evidence="9">
    <location>
        <begin position="316"/>
        <end position="317"/>
    </location>
    <ligand>
        <name>2-[(2R,5Z)-2-carboxy-4-methylthiazol-5(2H)-ylidene]ethyl phosphate</name>
        <dbReference type="ChEBI" id="CHEBI:62899"/>
    </ligand>
</feature>
<evidence type="ECO:0000313" key="14">
    <source>
        <dbReference type="EMBL" id="TCQ03084.1"/>
    </source>
</evidence>
<evidence type="ECO:0000256" key="1">
    <source>
        <dbReference type="ARBA" id="ARBA00005165"/>
    </source>
</evidence>
<feature type="binding site" evidence="9">
    <location>
        <position position="201"/>
    </location>
    <ligand>
        <name>4-amino-2-methyl-5-(diphosphooxymethyl)pyrimidine</name>
        <dbReference type="ChEBI" id="CHEBI:57841"/>
    </ligand>
</feature>
<dbReference type="UniPathway" id="UPA00060">
    <property type="reaction ID" value="UER00141"/>
</dbReference>
<feature type="binding site" evidence="9">
    <location>
        <position position="221"/>
    </location>
    <ligand>
        <name>Mg(2+)</name>
        <dbReference type="ChEBI" id="CHEBI:18420"/>
    </ligand>
</feature>
<feature type="domain" description="ThiD2" evidence="13">
    <location>
        <begin position="5"/>
        <end position="127"/>
    </location>
</feature>
<evidence type="ECO:0000259" key="13">
    <source>
        <dbReference type="Pfam" id="PF17792"/>
    </source>
</evidence>
<dbReference type="InterPro" id="IPR034291">
    <property type="entry name" value="TMP_synthase"/>
</dbReference>
<dbReference type="InterPro" id="IPR036206">
    <property type="entry name" value="ThiamineP_synth_sf"/>
</dbReference>
<feature type="binding site" evidence="9">
    <location>
        <position position="202"/>
    </location>
    <ligand>
        <name>Mg(2+)</name>
        <dbReference type="ChEBI" id="CHEBI:18420"/>
    </ligand>
</feature>
<evidence type="ECO:0000256" key="3">
    <source>
        <dbReference type="ARBA" id="ARBA00022723"/>
    </source>
</evidence>
<name>A0A4V6NSF7_9FIRM</name>
<dbReference type="GO" id="GO:0000287">
    <property type="term" value="F:magnesium ion binding"/>
    <property type="evidence" value="ECO:0007669"/>
    <property type="project" value="UniProtKB-UniRule"/>
</dbReference>
<dbReference type="InterPro" id="IPR022998">
    <property type="entry name" value="ThiamineP_synth_TenI"/>
</dbReference>
<keyword evidence="4 9" id="KW-0460">Magnesium</keyword>
<dbReference type="PIRSF" id="PIRSF000512">
    <property type="entry name" value="TMP_PPase_Cyanobac_prd"/>
    <property type="match status" value="1"/>
</dbReference>
<dbReference type="InterPro" id="IPR013785">
    <property type="entry name" value="Aldolase_TIM"/>
</dbReference>
<dbReference type="InterPro" id="IPR016229">
    <property type="entry name" value="TMP_synthase_cyanobac_bac"/>
</dbReference>
<feature type="domain" description="Thiamine phosphate synthase/TenI" evidence="12">
    <location>
        <begin position="139"/>
        <end position="319"/>
    </location>
</feature>
<evidence type="ECO:0000256" key="2">
    <source>
        <dbReference type="ARBA" id="ARBA00022679"/>
    </source>
</evidence>
<organism evidence="14 15">
    <name type="scientific">Serpentinicella alkaliphila</name>
    <dbReference type="NCBI Taxonomy" id="1734049"/>
    <lineage>
        <taxon>Bacteria</taxon>
        <taxon>Bacillati</taxon>
        <taxon>Bacillota</taxon>
        <taxon>Clostridia</taxon>
        <taxon>Peptostreptococcales</taxon>
        <taxon>Natronincolaceae</taxon>
        <taxon>Serpentinicella</taxon>
    </lineage>
</organism>
<dbReference type="NCBIfam" id="TIGR00693">
    <property type="entry name" value="thiE"/>
    <property type="match status" value="1"/>
</dbReference>
<feature type="binding site" evidence="9">
    <location>
        <begin position="169"/>
        <end position="173"/>
    </location>
    <ligand>
        <name>4-amino-2-methyl-5-(diphosphooxymethyl)pyrimidine</name>
        <dbReference type="ChEBI" id="CHEBI:57841"/>
    </ligand>
</feature>
<comment type="catalytic activity">
    <reaction evidence="8 9 10">
        <text>2-[(2R,5Z)-2-carboxy-4-methylthiazol-5(2H)-ylidene]ethyl phosphate + 4-amino-2-methyl-5-(diphosphooxymethyl)pyrimidine + 2 H(+) = thiamine phosphate + CO2 + diphosphate</text>
        <dbReference type="Rhea" id="RHEA:47844"/>
        <dbReference type="ChEBI" id="CHEBI:15378"/>
        <dbReference type="ChEBI" id="CHEBI:16526"/>
        <dbReference type="ChEBI" id="CHEBI:33019"/>
        <dbReference type="ChEBI" id="CHEBI:37575"/>
        <dbReference type="ChEBI" id="CHEBI:57841"/>
        <dbReference type="ChEBI" id="CHEBI:62899"/>
        <dbReference type="EC" id="2.5.1.3"/>
    </reaction>
</comment>
<dbReference type="Gene3D" id="3.20.20.70">
    <property type="entry name" value="Aldolase class I"/>
    <property type="match status" value="1"/>
</dbReference>
<feature type="binding site" evidence="9">
    <location>
        <position position="268"/>
    </location>
    <ligand>
        <name>4-amino-2-methyl-5-(diphosphooxymethyl)pyrimidine</name>
        <dbReference type="ChEBI" id="CHEBI:57841"/>
    </ligand>
</feature>
<dbReference type="SUPFAM" id="SSF51391">
    <property type="entry name" value="Thiamin phosphate synthase"/>
    <property type="match status" value="1"/>
</dbReference>
<dbReference type="GO" id="GO:0009228">
    <property type="term" value="P:thiamine biosynthetic process"/>
    <property type="evidence" value="ECO:0007669"/>
    <property type="project" value="UniProtKB-KW"/>
</dbReference>
<proteinExistence type="inferred from homology"/>
<evidence type="ECO:0000256" key="8">
    <source>
        <dbReference type="ARBA" id="ARBA00047883"/>
    </source>
</evidence>
<dbReference type="CDD" id="cd00564">
    <property type="entry name" value="TMP_TenI"/>
    <property type="match status" value="1"/>
</dbReference>
<evidence type="ECO:0000313" key="15">
    <source>
        <dbReference type="Proteomes" id="UP000295504"/>
    </source>
</evidence>
<keyword evidence="3 9" id="KW-0479">Metal-binding</keyword>
<comment type="catalytic activity">
    <reaction evidence="6 9 10">
        <text>4-methyl-5-(2-phosphooxyethyl)-thiazole + 4-amino-2-methyl-5-(diphosphooxymethyl)pyrimidine + H(+) = thiamine phosphate + diphosphate</text>
        <dbReference type="Rhea" id="RHEA:22328"/>
        <dbReference type="ChEBI" id="CHEBI:15378"/>
        <dbReference type="ChEBI" id="CHEBI:33019"/>
        <dbReference type="ChEBI" id="CHEBI:37575"/>
        <dbReference type="ChEBI" id="CHEBI:57841"/>
        <dbReference type="ChEBI" id="CHEBI:58296"/>
        <dbReference type="EC" id="2.5.1.3"/>
    </reaction>
</comment>
<dbReference type="PANTHER" id="PTHR20857">
    <property type="entry name" value="THIAMINE-PHOSPHATE PYROPHOSPHORYLASE"/>
    <property type="match status" value="1"/>
</dbReference>
<comment type="cofactor">
    <cofactor evidence="9">
        <name>Mg(2+)</name>
        <dbReference type="ChEBI" id="CHEBI:18420"/>
    </cofactor>
    <text evidence="9">Binds 1 Mg(2+) ion per subunit.</text>
</comment>
<dbReference type="GO" id="GO:0005737">
    <property type="term" value="C:cytoplasm"/>
    <property type="evidence" value="ECO:0007669"/>
    <property type="project" value="TreeGrafter"/>
</dbReference>
<dbReference type="PANTHER" id="PTHR20857:SF15">
    <property type="entry name" value="THIAMINE-PHOSPHATE SYNTHASE"/>
    <property type="match status" value="1"/>
</dbReference>
<dbReference type="RefSeq" id="WP_132848150.1">
    <property type="nucleotide sequence ID" value="NZ_CP058648.1"/>
</dbReference>
<dbReference type="OrthoDB" id="9812206at2"/>
<dbReference type="GO" id="GO:0004789">
    <property type="term" value="F:thiamine-phosphate diphosphorylase activity"/>
    <property type="evidence" value="ECO:0007669"/>
    <property type="project" value="UniProtKB-UniRule"/>
</dbReference>
<comment type="pathway">
    <text evidence="1 9 11">Cofactor biosynthesis; thiamine diphosphate biosynthesis; thiamine phosphate from 4-amino-2-methyl-5-diphosphomethylpyrimidine and 4-methyl-5-(2-phosphoethyl)-thiazole: step 1/1.</text>
</comment>
<reference evidence="14 15" key="1">
    <citation type="submission" date="2019-03" db="EMBL/GenBank/DDBJ databases">
        <title>Genomic Encyclopedia of Type Strains, Phase IV (KMG-IV): sequencing the most valuable type-strain genomes for metagenomic binning, comparative biology and taxonomic classification.</title>
        <authorList>
            <person name="Goeker M."/>
        </authorList>
    </citation>
    <scope>NUCLEOTIDE SEQUENCE [LARGE SCALE GENOMIC DNA]</scope>
    <source>
        <strain evidence="14 15">DSM 100013</strain>
    </source>
</reference>
<dbReference type="Proteomes" id="UP000295504">
    <property type="component" value="Unassembled WGS sequence"/>
</dbReference>
<evidence type="ECO:0000256" key="11">
    <source>
        <dbReference type="RuleBase" id="RU004253"/>
    </source>
</evidence>
<evidence type="ECO:0000259" key="12">
    <source>
        <dbReference type="Pfam" id="PF02581"/>
    </source>
</evidence>
<comment type="caution">
    <text evidence="14">The sequence shown here is derived from an EMBL/GenBank/DDBJ whole genome shotgun (WGS) entry which is preliminary data.</text>
</comment>
<evidence type="ECO:0000256" key="4">
    <source>
        <dbReference type="ARBA" id="ARBA00022842"/>
    </source>
</evidence>
<evidence type="ECO:0000256" key="10">
    <source>
        <dbReference type="RuleBase" id="RU003826"/>
    </source>
</evidence>
<keyword evidence="2 9" id="KW-0808">Transferase</keyword>
<keyword evidence="5 9" id="KW-0784">Thiamine biosynthesis</keyword>
<accession>A0A4V6NSF7</accession>